<dbReference type="InterPro" id="IPR023393">
    <property type="entry name" value="START-like_dom_sf"/>
</dbReference>
<gene>
    <name evidence="2" type="ORF">MNBD_GAMMA22-3004</name>
</gene>
<feature type="domain" description="Coenzyme Q-binding protein COQ10 START" evidence="1">
    <location>
        <begin position="12"/>
        <end position="139"/>
    </location>
</feature>
<dbReference type="PANTHER" id="PTHR12901:SF10">
    <property type="entry name" value="COENZYME Q-BINDING PROTEIN COQ10, MITOCHONDRIAL"/>
    <property type="match status" value="1"/>
</dbReference>
<dbReference type="GO" id="GO:0048039">
    <property type="term" value="F:ubiquinone binding"/>
    <property type="evidence" value="ECO:0007669"/>
    <property type="project" value="InterPro"/>
</dbReference>
<protein>
    <recommendedName>
        <fullName evidence="1">Coenzyme Q-binding protein COQ10 START domain-containing protein</fullName>
    </recommendedName>
</protein>
<organism evidence="2">
    <name type="scientific">hydrothermal vent metagenome</name>
    <dbReference type="NCBI Taxonomy" id="652676"/>
    <lineage>
        <taxon>unclassified sequences</taxon>
        <taxon>metagenomes</taxon>
        <taxon>ecological metagenomes</taxon>
    </lineage>
</organism>
<sequence>MTVINKSALVVHSPKQMFMLVDDINKYSEFLPWCANSEELVRDTNQVEARIDINHSGFKNSFSTLNTLSSYQTIKMQLLKGPFKYLIGTWSFEALGDEANPRGCKISLHLDFEFTSKIVSMTFGKIFGKLASSMVDSFTARADKIY</sequence>
<dbReference type="Pfam" id="PF03364">
    <property type="entry name" value="Polyketide_cyc"/>
    <property type="match status" value="1"/>
</dbReference>
<dbReference type="GO" id="GO:0045333">
    <property type="term" value="P:cellular respiration"/>
    <property type="evidence" value="ECO:0007669"/>
    <property type="project" value="InterPro"/>
</dbReference>
<proteinExistence type="predicted"/>
<evidence type="ECO:0000259" key="1">
    <source>
        <dbReference type="Pfam" id="PF03364"/>
    </source>
</evidence>
<dbReference type="Gene3D" id="3.30.530.20">
    <property type="match status" value="1"/>
</dbReference>
<dbReference type="SUPFAM" id="SSF55961">
    <property type="entry name" value="Bet v1-like"/>
    <property type="match status" value="1"/>
</dbReference>
<dbReference type="CDD" id="cd07813">
    <property type="entry name" value="COQ10p_like"/>
    <property type="match status" value="1"/>
</dbReference>
<evidence type="ECO:0000313" key="2">
    <source>
        <dbReference type="EMBL" id="VAX00590.1"/>
    </source>
</evidence>
<name>A0A3B1AQT6_9ZZZZ</name>
<dbReference type="AlphaFoldDB" id="A0A3B1AQT6"/>
<reference evidence="2" key="1">
    <citation type="submission" date="2018-06" db="EMBL/GenBank/DDBJ databases">
        <authorList>
            <person name="Zhirakovskaya E."/>
        </authorList>
    </citation>
    <scope>NUCLEOTIDE SEQUENCE</scope>
</reference>
<dbReference type="InterPro" id="IPR005031">
    <property type="entry name" value="COQ10_START"/>
</dbReference>
<dbReference type="InterPro" id="IPR044996">
    <property type="entry name" value="COQ10-like"/>
</dbReference>
<dbReference type="PANTHER" id="PTHR12901">
    <property type="entry name" value="SPERM PROTEIN HOMOLOG"/>
    <property type="match status" value="1"/>
</dbReference>
<accession>A0A3B1AQT6</accession>
<dbReference type="EMBL" id="UOFS01000044">
    <property type="protein sequence ID" value="VAX00590.1"/>
    <property type="molecule type" value="Genomic_DNA"/>
</dbReference>